<name>A0A0G2DY38_PHACM</name>
<dbReference type="OrthoDB" id="5416037at2759"/>
<reference evidence="4 5" key="2">
    <citation type="submission" date="2015-05" db="EMBL/GenBank/DDBJ databases">
        <authorList>
            <person name="Morales-Cruz A."/>
            <person name="Amrine K.C."/>
            <person name="Cantu D."/>
        </authorList>
    </citation>
    <scope>NUCLEOTIDE SEQUENCE [LARGE SCALE GENOMIC DNA]</scope>
    <source>
        <strain evidence="4">UCRPC4</strain>
    </source>
</reference>
<dbReference type="InterPro" id="IPR046529">
    <property type="entry name" value="DUF6594"/>
</dbReference>
<feature type="compositionally biased region" description="Polar residues" evidence="1">
    <location>
        <begin position="109"/>
        <end position="132"/>
    </location>
</feature>
<sequence length="463" mass="51583">MFGFKSDRRHGRQKASRSSFSSKLSGVSTITSTTTTSNGSNIIANETQARRRARTISAKGSLANKLKTSSLSYTEAADNPANNTPAEQEHSVDVFQFLDTWESRAGSRAASQHSLVTESSQRSSTIPETQPSHFIPYEIPPEQSETFAERENPAHDDDDGVSEMKEELNKDSFLQSFHSDSGISIGRHSVDHSAFVKGQDTAISELAEEKSPHFGVMDSVRIPGTVDDSFGGQSSPLSVEDAESFYREASSSPSAYQYLRNSNLAKSTKRAQEAGVSSVIHAGDTSVGDKKRPGNTTYRRFERLNRKVLDSLQDELNYLEKLCDTIDIDDQRRTSIGTRPCVTCPPPYCHPTCPNTFQQISRHDLLVQTRIKLEEYNRALYYYGKVRDSFLTSPEQGDRIVIDRPPIGRIFSLSTVQTACLLFAFIFPLLAFTLISSMFGRWSFVFSVSALGFYGFKIKFSQR</sequence>
<organism evidence="4 5">
    <name type="scientific">Phaeomoniella chlamydospora</name>
    <name type="common">Phaeoacremonium chlamydosporum</name>
    <dbReference type="NCBI Taxonomy" id="158046"/>
    <lineage>
        <taxon>Eukaryota</taxon>
        <taxon>Fungi</taxon>
        <taxon>Dikarya</taxon>
        <taxon>Ascomycota</taxon>
        <taxon>Pezizomycotina</taxon>
        <taxon>Eurotiomycetes</taxon>
        <taxon>Chaetothyriomycetidae</taxon>
        <taxon>Phaeomoniellales</taxon>
        <taxon>Phaeomoniellaceae</taxon>
        <taxon>Phaeomoniella</taxon>
    </lineage>
</organism>
<feature type="transmembrane region" description="Helical" evidence="2">
    <location>
        <begin position="438"/>
        <end position="456"/>
    </location>
</feature>
<keyword evidence="2" id="KW-1133">Transmembrane helix</keyword>
<reference evidence="4 5" key="1">
    <citation type="submission" date="2015-05" db="EMBL/GenBank/DDBJ databases">
        <title>Distinctive expansion of gene families associated with plant cell wall degradation and secondary metabolism in the genomes of grapevine trunk pathogens.</title>
        <authorList>
            <person name="Lawrence D.P."/>
            <person name="Travadon R."/>
            <person name="Rolshausen P.E."/>
            <person name="Baumgartner K."/>
        </authorList>
    </citation>
    <scope>NUCLEOTIDE SEQUENCE [LARGE SCALE GENOMIC DNA]</scope>
    <source>
        <strain evidence="4">UCRPC4</strain>
    </source>
</reference>
<feature type="region of interest" description="Disordered" evidence="1">
    <location>
        <begin position="107"/>
        <end position="135"/>
    </location>
</feature>
<feature type="region of interest" description="Disordered" evidence="1">
    <location>
        <begin position="1"/>
        <end position="89"/>
    </location>
</feature>
<evidence type="ECO:0000256" key="1">
    <source>
        <dbReference type="SAM" id="MobiDB-lite"/>
    </source>
</evidence>
<proteinExistence type="predicted"/>
<dbReference type="EMBL" id="LCWF01000185">
    <property type="protein sequence ID" value="KKY15504.1"/>
    <property type="molecule type" value="Genomic_DNA"/>
</dbReference>
<dbReference type="Proteomes" id="UP000053317">
    <property type="component" value="Unassembled WGS sequence"/>
</dbReference>
<protein>
    <recommendedName>
        <fullName evidence="3">DUF6594 domain-containing protein</fullName>
    </recommendedName>
</protein>
<evidence type="ECO:0000256" key="2">
    <source>
        <dbReference type="SAM" id="Phobius"/>
    </source>
</evidence>
<dbReference type="Pfam" id="PF20237">
    <property type="entry name" value="DUF6594"/>
    <property type="match status" value="1"/>
</dbReference>
<comment type="caution">
    <text evidence="4">The sequence shown here is derived from an EMBL/GenBank/DDBJ whole genome shotgun (WGS) entry which is preliminary data.</text>
</comment>
<feature type="transmembrane region" description="Helical" evidence="2">
    <location>
        <begin position="410"/>
        <end position="432"/>
    </location>
</feature>
<accession>A0A0G2DY38</accession>
<keyword evidence="5" id="KW-1185">Reference proteome</keyword>
<keyword evidence="2" id="KW-0472">Membrane</keyword>
<feature type="compositionally biased region" description="Low complexity" evidence="1">
    <location>
        <begin position="16"/>
        <end position="43"/>
    </location>
</feature>
<feature type="domain" description="DUF6594" evidence="3">
    <location>
        <begin position="295"/>
        <end position="396"/>
    </location>
</feature>
<dbReference type="AlphaFoldDB" id="A0A0G2DY38"/>
<evidence type="ECO:0000313" key="4">
    <source>
        <dbReference type="EMBL" id="KKY15504.1"/>
    </source>
</evidence>
<evidence type="ECO:0000259" key="3">
    <source>
        <dbReference type="Pfam" id="PF20237"/>
    </source>
</evidence>
<gene>
    <name evidence="4" type="ORF">UCRPC4_g06307</name>
</gene>
<keyword evidence="2" id="KW-0812">Transmembrane</keyword>
<evidence type="ECO:0000313" key="5">
    <source>
        <dbReference type="Proteomes" id="UP000053317"/>
    </source>
</evidence>